<accession>A0A5J4T4W7</accession>
<comment type="caution">
    <text evidence="1">The sequence shown here is derived from an EMBL/GenBank/DDBJ whole genome shotgun (WGS) entry which is preliminary data.</text>
</comment>
<feature type="non-terminal residue" evidence="1">
    <location>
        <position position="1"/>
    </location>
</feature>
<protein>
    <submittedName>
        <fullName evidence="1">Uncharacterized protein</fullName>
    </submittedName>
</protein>
<evidence type="ECO:0000313" key="2">
    <source>
        <dbReference type="Proteomes" id="UP000324800"/>
    </source>
</evidence>
<proteinExistence type="predicted"/>
<dbReference type="AlphaFoldDB" id="A0A5J4T4W7"/>
<name>A0A5J4T4W7_9EUKA</name>
<organism evidence="1 2">
    <name type="scientific">Streblomastix strix</name>
    <dbReference type="NCBI Taxonomy" id="222440"/>
    <lineage>
        <taxon>Eukaryota</taxon>
        <taxon>Metamonada</taxon>
        <taxon>Preaxostyla</taxon>
        <taxon>Oxymonadida</taxon>
        <taxon>Streblomastigidae</taxon>
        <taxon>Streblomastix</taxon>
    </lineage>
</organism>
<evidence type="ECO:0000313" key="1">
    <source>
        <dbReference type="EMBL" id="KAA6353446.1"/>
    </source>
</evidence>
<dbReference type="EMBL" id="SNRW01038098">
    <property type="protein sequence ID" value="KAA6353446.1"/>
    <property type="molecule type" value="Genomic_DNA"/>
</dbReference>
<reference evidence="1 2" key="1">
    <citation type="submission" date="2019-03" db="EMBL/GenBank/DDBJ databases">
        <title>Single cell metagenomics reveals metabolic interactions within the superorganism composed of flagellate Streblomastix strix and complex community of Bacteroidetes bacteria on its surface.</title>
        <authorList>
            <person name="Treitli S.C."/>
            <person name="Kolisko M."/>
            <person name="Husnik F."/>
            <person name="Keeling P."/>
            <person name="Hampl V."/>
        </authorList>
    </citation>
    <scope>NUCLEOTIDE SEQUENCE [LARGE SCALE GENOMIC DNA]</scope>
    <source>
        <strain evidence="1">ST1C</strain>
    </source>
</reference>
<dbReference type="Proteomes" id="UP000324800">
    <property type="component" value="Unassembled WGS sequence"/>
</dbReference>
<gene>
    <name evidence="1" type="ORF">EZS28_051026</name>
</gene>
<sequence length="135" mass="15183">SILQYKQSPYAQIHDAKVHPNHWKGTPPGSSYKGDCWLCSKGCFILCILKMKGLLPTEQNIKLFLNQNADVDWGKAGIVKNTIIQTNSIGKLKSRQHYVQIMTQGSDGNFTVYDPNGGQTKTMKGSEFEYCHVFK</sequence>